<accession>A0ABY2DEG0</accession>
<dbReference type="EMBL" id="SMKE01000587">
    <property type="protein sequence ID" value="TDB89563.1"/>
    <property type="molecule type" value="Genomic_DNA"/>
</dbReference>
<proteinExistence type="predicted"/>
<dbReference type="PRINTS" id="PR00411">
    <property type="entry name" value="PNDRDTASEI"/>
</dbReference>
<dbReference type="InterPro" id="IPR036188">
    <property type="entry name" value="FAD/NAD-bd_sf"/>
</dbReference>
<feature type="transmembrane region" description="Helical" evidence="1">
    <location>
        <begin position="237"/>
        <end position="258"/>
    </location>
</feature>
<dbReference type="InterPro" id="IPR051209">
    <property type="entry name" value="FAD-bind_Monooxygenase_sf"/>
</dbReference>
<reference evidence="2 3" key="1">
    <citation type="submission" date="2019-02" db="EMBL/GenBank/DDBJ databases">
        <title>Draft genome sequences of novel Actinobacteria.</title>
        <authorList>
            <person name="Sahin N."/>
            <person name="Ay H."/>
            <person name="Saygin H."/>
        </authorList>
    </citation>
    <scope>NUCLEOTIDE SEQUENCE [LARGE SCALE GENOMIC DNA]</scope>
    <source>
        <strain evidence="2 3">JCM 30529</strain>
    </source>
</reference>
<keyword evidence="1" id="KW-0472">Membrane</keyword>
<evidence type="ECO:0000256" key="1">
    <source>
        <dbReference type="SAM" id="Phobius"/>
    </source>
</evidence>
<protein>
    <submittedName>
        <fullName evidence="2">NAD(P)/FAD-dependent oxidoreductase</fullName>
    </submittedName>
</protein>
<evidence type="ECO:0000313" key="2">
    <source>
        <dbReference type="EMBL" id="TDB89563.1"/>
    </source>
</evidence>
<sequence>MTGGRPRVAIIGSGFGGIAVAAALLRAGFDDLVLLERATGIGGVWRDNTYPGCACDIPAPLYSYSFAPNPDWSRRFPSHAEILAYLRRCADDLGVSGRVRLGVEVTDARWDEAGSCWRLRTATGAEVVADVLVPAVGQLSRPLLPALPGADRFRGTALHTARWDATLRLDGARVAVVGTGASAVQLVPAIAGRVAHVTVFQRTAPWTLPKPDRRYGPLRRAVCRRWPALTRLPRAGVWAMTLVAGLAVTGNRVVAALLRGVSHAQRRWQ</sequence>
<dbReference type="Gene3D" id="3.50.50.60">
    <property type="entry name" value="FAD/NAD(P)-binding domain"/>
    <property type="match status" value="1"/>
</dbReference>
<feature type="non-terminal residue" evidence="2">
    <location>
        <position position="269"/>
    </location>
</feature>
<organism evidence="2 3">
    <name type="scientific">Micromonospora fluostatini</name>
    <dbReference type="NCBI Taxonomy" id="1629071"/>
    <lineage>
        <taxon>Bacteria</taxon>
        <taxon>Bacillati</taxon>
        <taxon>Actinomycetota</taxon>
        <taxon>Actinomycetes</taxon>
        <taxon>Micromonosporales</taxon>
        <taxon>Micromonosporaceae</taxon>
        <taxon>Micromonospora</taxon>
    </lineage>
</organism>
<keyword evidence="1" id="KW-0812">Transmembrane</keyword>
<gene>
    <name evidence="2" type="ORF">E1091_14635</name>
</gene>
<dbReference type="SUPFAM" id="SSF51905">
    <property type="entry name" value="FAD/NAD(P)-binding domain"/>
    <property type="match status" value="1"/>
</dbReference>
<dbReference type="PANTHER" id="PTHR42877:SF4">
    <property type="entry name" value="FAD_NAD(P)-BINDING DOMAIN-CONTAINING PROTEIN-RELATED"/>
    <property type="match status" value="1"/>
</dbReference>
<keyword evidence="3" id="KW-1185">Reference proteome</keyword>
<comment type="caution">
    <text evidence="2">The sequence shown here is derived from an EMBL/GenBank/DDBJ whole genome shotgun (WGS) entry which is preliminary data.</text>
</comment>
<dbReference type="Pfam" id="PF13738">
    <property type="entry name" value="Pyr_redox_3"/>
    <property type="match status" value="1"/>
</dbReference>
<name>A0ABY2DEG0_9ACTN</name>
<dbReference type="Proteomes" id="UP000295626">
    <property type="component" value="Unassembled WGS sequence"/>
</dbReference>
<evidence type="ECO:0000313" key="3">
    <source>
        <dbReference type="Proteomes" id="UP000295626"/>
    </source>
</evidence>
<keyword evidence="1" id="KW-1133">Transmembrane helix</keyword>
<dbReference type="PANTHER" id="PTHR42877">
    <property type="entry name" value="L-ORNITHINE N(5)-MONOOXYGENASE-RELATED"/>
    <property type="match status" value="1"/>
</dbReference>